<feature type="transmembrane region" description="Helical" evidence="6">
    <location>
        <begin position="427"/>
        <end position="451"/>
    </location>
</feature>
<dbReference type="Gene3D" id="3.30.200.20">
    <property type="entry name" value="Phosphorylase Kinase, domain 1"/>
    <property type="match status" value="1"/>
</dbReference>
<dbReference type="SUPFAM" id="SSF56112">
    <property type="entry name" value="Protein kinase-like (PK-like)"/>
    <property type="match status" value="1"/>
</dbReference>
<evidence type="ECO:0000256" key="1">
    <source>
        <dbReference type="ARBA" id="ARBA00022679"/>
    </source>
</evidence>
<dbReference type="eggNOG" id="COG0515">
    <property type="taxonomic scope" value="Bacteria"/>
</dbReference>
<name>A0A017TA72_9BACT</name>
<dbReference type="Gene3D" id="1.10.510.10">
    <property type="entry name" value="Transferase(Phosphotransferase) domain 1"/>
    <property type="match status" value="1"/>
</dbReference>
<dbReference type="CDD" id="cd14014">
    <property type="entry name" value="STKc_PknB_like"/>
    <property type="match status" value="1"/>
</dbReference>
<keyword evidence="1" id="KW-0808">Transferase</keyword>
<dbReference type="Proteomes" id="UP000019678">
    <property type="component" value="Unassembled WGS sequence"/>
</dbReference>
<reference evidence="8 9" key="1">
    <citation type="submission" date="2013-05" db="EMBL/GenBank/DDBJ databases">
        <title>Genome assembly of Chondromyces apiculatus DSM 436.</title>
        <authorList>
            <person name="Sharma G."/>
            <person name="Khatri I."/>
            <person name="Kaur C."/>
            <person name="Mayilraj S."/>
            <person name="Subramanian S."/>
        </authorList>
    </citation>
    <scope>NUCLEOTIDE SEQUENCE [LARGE SCALE GENOMIC DNA]</scope>
    <source>
        <strain evidence="8 9">DSM 436</strain>
    </source>
</reference>
<dbReference type="PANTHER" id="PTHR43289">
    <property type="entry name" value="MITOGEN-ACTIVATED PROTEIN KINASE KINASE KINASE 20-RELATED"/>
    <property type="match status" value="1"/>
</dbReference>
<evidence type="ECO:0000256" key="3">
    <source>
        <dbReference type="ARBA" id="ARBA00022777"/>
    </source>
</evidence>
<dbReference type="Pfam" id="PF00069">
    <property type="entry name" value="Pkinase"/>
    <property type="match status" value="1"/>
</dbReference>
<dbReference type="InterPro" id="IPR008271">
    <property type="entry name" value="Ser/Thr_kinase_AS"/>
</dbReference>
<dbReference type="PROSITE" id="PS50011">
    <property type="entry name" value="PROTEIN_KINASE_DOM"/>
    <property type="match status" value="1"/>
</dbReference>
<dbReference type="InterPro" id="IPR011009">
    <property type="entry name" value="Kinase-like_dom_sf"/>
</dbReference>
<dbReference type="SMART" id="SM00220">
    <property type="entry name" value="S_TKc"/>
    <property type="match status" value="1"/>
</dbReference>
<sequence>MQTGAIVAGRFEILRHAGSGGMGAVYKARDRETGQAVALKVLHGHGAAHADRFAREAQLLSELRHPGIVRFVGSGVTSEGDGFIVMEWLEGESLSARLKRGPLSVEEVIQLGVRVADALRPAHERGIVHRDLKPPNLFLEGSIVERVKVLDFGIARILDPGQKLTITGQMIGTPGYMSPEQARGEQGVDVRTDVYALGCVLYRALTGKRLFDGEDPVSALVKVTLEEPPRVSVLRPDVPPALDDLVARMLSIPKERRPGDATTVLSELSLIGGFREGATAIAPSTAQRALGPAGSFSAMQPSSFSPAPPPPGAAPASSAMSPPAMPSTFATDPTQVAGPGTHGPHASGGVAGVAGVAGVSGVAIPGSGWSGAPHTLAAGSYGQPSVGSYAPPTGPSHGYAPGPYGTQYPPPGPHPAAPGGGGNRATIFVLLGVIGALLTVVVLGLVAFLVFSPGSGGTSLPGGMTAVCPGERCIDFEVEDPTRVDAIAHLPAIRKIARGVEGTSELVMMTVITSSADGTVDLTSQRQFIQYHFQNARRDSRFYLWLNNGRLVLNRASAQPTNLPVADPSCSISAVVRASGAGGGGDTTITLMDSSPLGPVLMIASSKGSTFVDPKSCALRRLF</sequence>
<dbReference type="OrthoDB" id="5514810at2"/>
<organism evidence="8 9">
    <name type="scientific">Chondromyces apiculatus DSM 436</name>
    <dbReference type="NCBI Taxonomy" id="1192034"/>
    <lineage>
        <taxon>Bacteria</taxon>
        <taxon>Pseudomonadati</taxon>
        <taxon>Myxococcota</taxon>
        <taxon>Polyangia</taxon>
        <taxon>Polyangiales</taxon>
        <taxon>Polyangiaceae</taxon>
        <taxon>Chondromyces</taxon>
    </lineage>
</organism>
<feature type="compositionally biased region" description="Low complexity" evidence="5">
    <location>
        <begin position="314"/>
        <end position="330"/>
    </location>
</feature>
<evidence type="ECO:0000313" key="8">
    <source>
        <dbReference type="EMBL" id="EYF06114.1"/>
    </source>
</evidence>
<keyword evidence="6" id="KW-0472">Membrane</keyword>
<gene>
    <name evidence="8" type="ORF">CAP_2304</name>
</gene>
<evidence type="ECO:0000256" key="2">
    <source>
        <dbReference type="ARBA" id="ARBA00022741"/>
    </source>
</evidence>
<protein>
    <submittedName>
        <fullName evidence="8">Serine/threonine protein kinase</fullName>
    </submittedName>
</protein>
<keyword evidence="8" id="KW-0723">Serine/threonine-protein kinase</keyword>
<keyword evidence="3 8" id="KW-0418">Kinase</keyword>
<evidence type="ECO:0000313" key="9">
    <source>
        <dbReference type="Proteomes" id="UP000019678"/>
    </source>
</evidence>
<feature type="domain" description="Protein kinase" evidence="7">
    <location>
        <begin position="11"/>
        <end position="270"/>
    </location>
</feature>
<feature type="region of interest" description="Disordered" evidence="5">
    <location>
        <begin position="388"/>
        <end position="418"/>
    </location>
</feature>
<keyword evidence="6" id="KW-1133">Transmembrane helix</keyword>
<dbReference type="AlphaFoldDB" id="A0A017TA72"/>
<dbReference type="GO" id="GO:0004674">
    <property type="term" value="F:protein serine/threonine kinase activity"/>
    <property type="evidence" value="ECO:0007669"/>
    <property type="project" value="UniProtKB-KW"/>
</dbReference>
<dbReference type="PANTHER" id="PTHR43289:SF6">
    <property type="entry name" value="SERINE_THREONINE-PROTEIN KINASE NEKL-3"/>
    <property type="match status" value="1"/>
</dbReference>
<dbReference type="STRING" id="1192034.CAP_2304"/>
<dbReference type="InterPro" id="IPR000719">
    <property type="entry name" value="Prot_kinase_dom"/>
</dbReference>
<feature type="compositionally biased region" description="Low complexity" evidence="5">
    <location>
        <begin position="295"/>
        <end position="305"/>
    </location>
</feature>
<feature type="region of interest" description="Disordered" evidence="5">
    <location>
        <begin position="292"/>
        <end position="349"/>
    </location>
</feature>
<proteinExistence type="predicted"/>
<dbReference type="RefSeq" id="WP_044240742.1">
    <property type="nucleotide sequence ID" value="NZ_ASRX01000018.1"/>
</dbReference>
<evidence type="ECO:0000256" key="5">
    <source>
        <dbReference type="SAM" id="MobiDB-lite"/>
    </source>
</evidence>
<evidence type="ECO:0000259" key="7">
    <source>
        <dbReference type="PROSITE" id="PS50011"/>
    </source>
</evidence>
<keyword evidence="2" id="KW-0547">Nucleotide-binding</keyword>
<evidence type="ECO:0000256" key="4">
    <source>
        <dbReference type="ARBA" id="ARBA00022840"/>
    </source>
</evidence>
<evidence type="ECO:0000256" key="6">
    <source>
        <dbReference type="SAM" id="Phobius"/>
    </source>
</evidence>
<accession>A0A017TA72</accession>
<keyword evidence="6" id="KW-0812">Transmembrane</keyword>
<dbReference type="PROSITE" id="PS00108">
    <property type="entry name" value="PROTEIN_KINASE_ST"/>
    <property type="match status" value="1"/>
</dbReference>
<dbReference type="EMBL" id="ASRX01000018">
    <property type="protein sequence ID" value="EYF06114.1"/>
    <property type="molecule type" value="Genomic_DNA"/>
</dbReference>
<dbReference type="GO" id="GO:0005524">
    <property type="term" value="F:ATP binding"/>
    <property type="evidence" value="ECO:0007669"/>
    <property type="project" value="UniProtKB-KW"/>
</dbReference>
<feature type="compositionally biased region" description="Low complexity" evidence="5">
    <location>
        <begin position="398"/>
        <end position="407"/>
    </location>
</feature>
<keyword evidence="4" id="KW-0067">ATP-binding</keyword>
<comment type="caution">
    <text evidence="8">The sequence shown here is derived from an EMBL/GenBank/DDBJ whole genome shotgun (WGS) entry which is preliminary data.</text>
</comment>
<keyword evidence="9" id="KW-1185">Reference proteome</keyword>